<gene>
    <name evidence="2" type="ORF">BJ085DRAFT_36379</name>
</gene>
<keyword evidence="3" id="KW-1185">Reference proteome</keyword>
<feature type="non-terminal residue" evidence="2">
    <location>
        <position position="105"/>
    </location>
</feature>
<feature type="region of interest" description="Disordered" evidence="1">
    <location>
        <begin position="1"/>
        <end position="21"/>
    </location>
</feature>
<proteinExistence type="predicted"/>
<dbReference type="Proteomes" id="UP000268162">
    <property type="component" value="Unassembled WGS sequence"/>
</dbReference>
<sequence length="105" mass="11548">MTLEELAVNRPATMPLPAPPTKYPLTNTRLATWAELKDIVEAGQLHLLKRSPPMQQYYDVRKKEVAQTHPSMAHYVVDELLGWSEFLPKSAAPSAPSSASSSSSS</sequence>
<dbReference type="Pfam" id="PF12239">
    <property type="entry name" value="DUF3605"/>
    <property type="match status" value="1"/>
</dbReference>
<name>A0A4P9ZZ25_9FUNG</name>
<dbReference type="InterPro" id="IPR022036">
    <property type="entry name" value="DUF3605"/>
</dbReference>
<accession>A0A4P9ZZ25</accession>
<dbReference type="EMBL" id="ML002307">
    <property type="protein sequence ID" value="RKP39015.1"/>
    <property type="molecule type" value="Genomic_DNA"/>
</dbReference>
<protein>
    <submittedName>
        <fullName evidence="2">Uncharacterized protein</fullName>
    </submittedName>
</protein>
<reference evidence="3" key="1">
    <citation type="journal article" date="2018" name="Nat. Microbiol.">
        <title>Leveraging single-cell genomics to expand the fungal tree of life.</title>
        <authorList>
            <person name="Ahrendt S.R."/>
            <person name="Quandt C.A."/>
            <person name="Ciobanu D."/>
            <person name="Clum A."/>
            <person name="Salamov A."/>
            <person name="Andreopoulos B."/>
            <person name="Cheng J.F."/>
            <person name="Woyke T."/>
            <person name="Pelin A."/>
            <person name="Henrissat B."/>
            <person name="Reynolds N.K."/>
            <person name="Benny G.L."/>
            <person name="Smith M.E."/>
            <person name="James T.Y."/>
            <person name="Grigoriev I.V."/>
        </authorList>
    </citation>
    <scope>NUCLEOTIDE SEQUENCE [LARGE SCALE GENOMIC DNA]</scope>
    <source>
        <strain evidence="3">RSA 468</strain>
    </source>
</reference>
<evidence type="ECO:0000256" key="1">
    <source>
        <dbReference type="SAM" id="MobiDB-lite"/>
    </source>
</evidence>
<evidence type="ECO:0000313" key="3">
    <source>
        <dbReference type="Proteomes" id="UP000268162"/>
    </source>
</evidence>
<evidence type="ECO:0000313" key="2">
    <source>
        <dbReference type="EMBL" id="RKP39015.1"/>
    </source>
</evidence>
<dbReference type="AlphaFoldDB" id="A0A4P9ZZ25"/>
<organism evidence="2 3">
    <name type="scientific">Dimargaris cristalligena</name>
    <dbReference type="NCBI Taxonomy" id="215637"/>
    <lineage>
        <taxon>Eukaryota</taxon>
        <taxon>Fungi</taxon>
        <taxon>Fungi incertae sedis</taxon>
        <taxon>Zoopagomycota</taxon>
        <taxon>Kickxellomycotina</taxon>
        <taxon>Dimargaritomycetes</taxon>
        <taxon>Dimargaritales</taxon>
        <taxon>Dimargaritaceae</taxon>
        <taxon>Dimargaris</taxon>
    </lineage>
</organism>